<evidence type="ECO:0000259" key="3">
    <source>
        <dbReference type="PROSITE" id="PS00498"/>
    </source>
</evidence>
<proteinExistence type="predicted"/>
<dbReference type="PRINTS" id="PR00092">
    <property type="entry name" value="TYROSINASE"/>
</dbReference>
<reference evidence="4 5" key="1">
    <citation type="submission" date="2014-10" db="EMBL/GenBank/DDBJ databases">
        <title>Draft genome of the hookworm Ancylostoma caninum.</title>
        <authorList>
            <person name="Mitreva M."/>
        </authorList>
    </citation>
    <scope>NUCLEOTIDE SEQUENCE [LARGE SCALE GENOMIC DNA]</scope>
    <source>
        <strain evidence="4 5">Baltimore</strain>
    </source>
</reference>
<dbReference type="OrthoDB" id="6132182at2759"/>
<feature type="domain" description="Tyrosinase copper-binding" evidence="3">
    <location>
        <begin position="205"/>
        <end position="216"/>
    </location>
</feature>
<dbReference type="InterPro" id="IPR050316">
    <property type="entry name" value="Tyrosinase/Hemocyanin"/>
</dbReference>
<dbReference type="PROSITE" id="PS00498">
    <property type="entry name" value="TYROSINASE_2"/>
    <property type="match status" value="1"/>
</dbReference>
<keyword evidence="2" id="KW-0186">Copper</keyword>
<dbReference type="Proteomes" id="UP000252519">
    <property type="component" value="Unassembled WGS sequence"/>
</dbReference>
<dbReference type="PANTHER" id="PTHR11474">
    <property type="entry name" value="TYROSINASE FAMILY MEMBER"/>
    <property type="match status" value="1"/>
</dbReference>
<organism evidence="4 5">
    <name type="scientific">Ancylostoma caninum</name>
    <name type="common">Dog hookworm</name>
    <dbReference type="NCBI Taxonomy" id="29170"/>
    <lineage>
        <taxon>Eukaryota</taxon>
        <taxon>Metazoa</taxon>
        <taxon>Ecdysozoa</taxon>
        <taxon>Nematoda</taxon>
        <taxon>Chromadorea</taxon>
        <taxon>Rhabditida</taxon>
        <taxon>Rhabditina</taxon>
        <taxon>Rhabditomorpha</taxon>
        <taxon>Strongyloidea</taxon>
        <taxon>Ancylostomatidae</taxon>
        <taxon>Ancylostomatinae</taxon>
        <taxon>Ancylostoma</taxon>
    </lineage>
</organism>
<dbReference type="Gene3D" id="1.10.1280.10">
    <property type="entry name" value="Di-copper center containing domain from catechol oxidase"/>
    <property type="match status" value="1"/>
</dbReference>
<keyword evidence="5" id="KW-1185">Reference proteome</keyword>
<evidence type="ECO:0000313" key="4">
    <source>
        <dbReference type="EMBL" id="RCN47523.1"/>
    </source>
</evidence>
<gene>
    <name evidence="4" type="ORF">ANCCAN_06420</name>
</gene>
<protein>
    <submittedName>
        <fullName evidence="4">Common central domain of tyrosinase</fullName>
    </submittedName>
</protein>
<name>A0A368GT33_ANCCA</name>
<dbReference type="InterPro" id="IPR002227">
    <property type="entry name" value="Tyrosinase_Cu-bd"/>
</dbReference>
<dbReference type="PANTHER" id="PTHR11474:SF126">
    <property type="entry name" value="TYROSINASE-LIKE PROTEIN TYR-1-RELATED"/>
    <property type="match status" value="1"/>
</dbReference>
<dbReference type="GO" id="GO:0046872">
    <property type="term" value="F:metal ion binding"/>
    <property type="evidence" value="ECO:0007669"/>
    <property type="project" value="UniProtKB-KW"/>
</dbReference>
<evidence type="ECO:0000256" key="2">
    <source>
        <dbReference type="ARBA" id="ARBA00023008"/>
    </source>
</evidence>
<evidence type="ECO:0000313" key="5">
    <source>
        <dbReference type="Proteomes" id="UP000252519"/>
    </source>
</evidence>
<dbReference type="GO" id="GO:0016491">
    <property type="term" value="F:oxidoreductase activity"/>
    <property type="evidence" value="ECO:0007669"/>
    <property type="project" value="InterPro"/>
</dbReference>
<sequence length="343" mass="39927">MRNASRYHKAVKTIKANGEYDKLSWIHTRSMSSPAAHGGPGFLGWHREFIKRYEIALRTVDHKAALPYWDNTLDERLHYKKDSILWSEKMMGEADDQGYVVRSPFGQWQTTDVCVFRMDVLFIRMNLGYQYFTRHIGRNRGYLMTEEDVQTIIENTPSYQHIFAYTAASRECYNPGFWTALEYVHGLPHMYVGGHMARITASTNDPLFWMHHSFVDLIWEQWRQKHQKKEERETQFPYDEPECSSQAHFMNSTMVPWSGMRIIDGLSNNYTEYLYEYAPRPTCSRSNLNGCNSTYLFCDLSNGEPHCASKIKLGGYCDQYIHNEDRCYNGTCIGGTCVAKPGI</sequence>
<dbReference type="Pfam" id="PF00264">
    <property type="entry name" value="Tyrosinase"/>
    <property type="match status" value="1"/>
</dbReference>
<comment type="caution">
    <text evidence="4">The sequence shown here is derived from an EMBL/GenBank/DDBJ whole genome shotgun (WGS) entry which is preliminary data.</text>
</comment>
<evidence type="ECO:0000256" key="1">
    <source>
        <dbReference type="ARBA" id="ARBA00022723"/>
    </source>
</evidence>
<dbReference type="STRING" id="29170.A0A368GT33"/>
<dbReference type="SUPFAM" id="SSF48056">
    <property type="entry name" value="Di-copper centre-containing domain"/>
    <property type="match status" value="1"/>
</dbReference>
<dbReference type="EMBL" id="JOJR01000061">
    <property type="protein sequence ID" value="RCN47523.1"/>
    <property type="molecule type" value="Genomic_DNA"/>
</dbReference>
<dbReference type="InterPro" id="IPR008922">
    <property type="entry name" value="Di-copper_centre_dom_sf"/>
</dbReference>
<accession>A0A368GT33</accession>
<keyword evidence="1" id="KW-0479">Metal-binding</keyword>
<dbReference type="AlphaFoldDB" id="A0A368GT33"/>